<proteinExistence type="predicted"/>
<sequence length="132" mass="15167">MTIYRFDFGARYSRRDVARLVGMSDLPKGGPWLTGYAQHEGSYFIFCGVGVPGRTGHYYENYFEGEDLVWSGKTGSRKNQPMIAAMIDVSVEVHIFWRGNDRDDFSYAGLGRAVWVSDDVPVRVRWRFPKDQ</sequence>
<evidence type="ECO:0000259" key="1">
    <source>
        <dbReference type="Pfam" id="PF11907"/>
    </source>
</evidence>
<reference evidence="2 3" key="1">
    <citation type="submission" date="2024-05" db="EMBL/GenBank/DDBJ databases">
        <title>Burkholderia sp. Nov. a novel bacteria isolated from rhizosphere soil of Camellia sinensis.</title>
        <authorList>
            <person name="Dong Y."/>
        </authorList>
    </citation>
    <scope>NUCLEOTIDE SEQUENCE [LARGE SCALE GENOMIC DNA]</scope>
    <source>
        <strain evidence="2 3">GS2Y</strain>
    </source>
</reference>
<evidence type="ECO:0000313" key="3">
    <source>
        <dbReference type="Proteomes" id="UP001466933"/>
    </source>
</evidence>
<accession>A0ABU9WSQ5</accession>
<dbReference type="EMBL" id="JBCPYA010000022">
    <property type="protein sequence ID" value="MEN2475113.1"/>
    <property type="molecule type" value="Genomic_DNA"/>
</dbReference>
<feature type="domain" description="DUF3427" evidence="1">
    <location>
        <begin position="6"/>
        <end position="113"/>
    </location>
</feature>
<evidence type="ECO:0000313" key="2">
    <source>
        <dbReference type="EMBL" id="MEN2475113.1"/>
    </source>
</evidence>
<dbReference type="RefSeq" id="WP_343495082.1">
    <property type="nucleotide sequence ID" value="NZ_JBCPYA010000022.1"/>
</dbReference>
<protein>
    <recommendedName>
        <fullName evidence="1">DUF3427 domain-containing protein</fullName>
    </recommendedName>
</protein>
<organism evidence="2 3">
    <name type="scientific">Burkholderia theae</name>
    <dbReference type="NCBI Taxonomy" id="3143496"/>
    <lineage>
        <taxon>Bacteria</taxon>
        <taxon>Pseudomonadati</taxon>
        <taxon>Pseudomonadota</taxon>
        <taxon>Betaproteobacteria</taxon>
        <taxon>Burkholderiales</taxon>
        <taxon>Burkholderiaceae</taxon>
        <taxon>Burkholderia</taxon>
    </lineage>
</organism>
<keyword evidence="3" id="KW-1185">Reference proteome</keyword>
<name>A0ABU9WSQ5_9BURK</name>
<dbReference type="InterPro" id="IPR021835">
    <property type="entry name" value="DUF3427"/>
</dbReference>
<dbReference type="Proteomes" id="UP001466933">
    <property type="component" value="Unassembled WGS sequence"/>
</dbReference>
<dbReference type="Pfam" id="PF11907">
    <property type="entry name" value="DUF3427"/>
    <property type="match status" value="1"/>
</dbReference>
<comment type="caution">
    <text evidence="2">The sequence shown here is derived from an EMBL/GenBank/DDBJ whole genome shotgun (WGS) entry which is preliminary data.</text>
</comment>
<gene>
    <name evidence="2" type="ORF">VOI36_34960</name>
</gene>